<dbReference type="PATRIC" id="fig|104102.7.peg.1578"/>
<gene>
    <name evidence="1" type="ORF">AtDm6_1597</name>
</gene>
<name>A0A095B3T4_9PROT</name>
<dbReference type="AlphaFoldDB" id="A0A095B3T4"/>
<dbReference type="EMBL" id="JOKM01000057">
    <property type="protein sequence ID" value="KGB23638.1"/>
    <property type="molecule type" value="Genomic_DNA"/>
</dbReference>
<sequence>MTGHTVMLGRQQRQLFSASVEQQTFRRSDLPGHLKVLN</sequence>
<accession>A0A095B3T4</accession>
<evidence type="ECO:0000313" key="1">
    <source>
        <dbReference type="EMBL" id="KGB23638.1"/>
    </source>
</evidence>
<keyword evidence="2" id="KW-1185">Reference proteome</keyword>
<dbReference type="STRING" id="104102.AtDm6_1597"/>
<comment type="caution">
    <text evidence="1">The sequence shown here is derived from an EMBL/GenBank/DDBJ whole genome shotgun (WGS) entry which is preliminary data.</text>
</comment>
<proteinExistence type="predicted"/>
<reference evidence="1 2" key="1">
    <citation type="submission" date="2014-06" db="EMBL/GenBank/DDBJ databases">
        <title>Functional and comparative genomic analyses of the Drosophila gut microbiota identify candidate symbiosis factors.</title>
        <authorList>
            <person name="Newell P.D."/>
            <person name="Chaston J.M."/>
            <person name="Douglas A.E."/>
        </authorList>
    </citation>
    <scope>NUCLEOTIDE SEQUENCE [LARGE SCALE GENOMIC DNA]</scope>
    <source>
        <strain evidence="1 2">DmCS_006</strain>
    </source>
</reference>
<evidence type="ECO:0000313" key="2">
    <source>
        <dbReference type="Proteomes" id="UP000029448"/>
    </source>
</evidence>
<organism evidence="1 2">
    <name type="scientific">Acetobacter tropicalis</name>
    <dbReference type="NCBI Taxonomy" id="104102"/>
    <lineage>
        <taxon>Bacteria</taxon>
        <taxon>Pseudomonadati</taxon>
        <taxon>Pseudomonadota</taxon>
        <taxon>Alphaproteobacteria</taxon>
        <taxon>Acetobacterales</taxon>
        <taxon>Acetobacteraceae</taxon>
        <taxon>Acetobacter</taxon>
    </lineage>
</organism>
<protein>
    <submittedName>
        <fullName evidence="1">Uncharacterized protein</fullName>
    </submittedName>
</protein>
<dbReference type="Proteomes" id="UP000029448">
    <property type="component" value="Unassembled WGS sequence"/>
</dbReference>